<keyword evidence="4" id="KW-0175">Coiled coil</keyword>
<keyword evidence="6" id="KW-0472">Membrane</keyword>
<dbReference type="EC" id="2.7.13.3" evidence="2"/>
<gene>
    <name evidence="8" type="ORF">GCM10010967_43610</name>
</gene>
<proteinExistence type="predicted"/>
<dbReference type="InterPro" id="IPR004358">
    <property type="entry name" value="Sig_transdc_His_kin-like_C"/>
</dbReference>
<evidence type="ECO:0000313" key="8">
    <source>
        <dbReference type="EMBL" id="GGN04010.1"/>
    </source>
</evidence>
<dbReference type="SUPFAM" id="SSF55874">
    <property type="entry name" value="ATPase domain of HSP90 chaperone/DNA topoisomerase II/histidine kinase"/>
    <property type="match status" value="1"/>
</dbReference>
<name>A0ABQ2IBY7_9BACT</name>
<dbReference type="Gene3D" id="2.60.40.10">
    <property type="entry name" value="Immunoglobulins"/>
    <property type="match status" value="1"/>
</dbReference>
<dbReference type="InterPro" id="IPR036097">
    <property type="entry name" value="HisK_dim/P_sf"/>
</dbReference>
<dbReference type="SMART" id="SM00387">
    <property type="entry name" value="HATPase_c"/>
    <property type="match status" value="1"/>
</dbReference>
<dbReference type="PROSITE" id="PS51450">
    <property type="entry name" value="LRR"/>
    <property type="match status" value="1"/>
</dbReference>
<dbReference type="SUPFAM" id="SSF47384">
    <property type="entry name" value="Homodimeric domain of signal transducing histidine kinase"/>
    <property type="match status" value="1"/>
</dbReference>
<feature type="region of interest" description="Disordered" evidence="5">
    <location>
        <begin position="983"/>
        <end position="1007"/>
    </location>
</feature>
<dbReference type="InterPro" id="IPR013783">
    <property type="entry name" value="Ig-like_fold"/>
</dbReference>
<dbReference type="PANTHER" id="PTHR43547">
    <property type="entry name" value="TWO-COMPONENT HISTIDINE KINASE"/>
    <property type="match status" value="1"/>
</dbReference>
<evidence type="ECO:0000256" key="6">
    <source>
        <dbReference type="SAM" id="Phobius"/>
    </source>
</evidence>
<sequence length="1007" mass="112982">MSLILCSFPATGQQLIVSQYNTDNGLPQSSVKDIAFDEWGFCWLATEMGLVRYDGQRFETYGTAEIKGLESERMEGLTTDARGTVYARVYGEQILKVAVSGKYAAPAPVLMPKSSMHVGQQGLAIADRAVLKKLAGFYSRLGPSPFPYASSISDSEIYLRNEDSLLYLSPDHAAPVKIATYTGRKPRYTISARRLFVSVLPGNRIEVWRKGRRLPQYQSITGPLASESHFLAGNFQCFPGDDGFYIYAGENLYLVWLGQGAFRSRTVLEHVAMPSLSSIRYVRQQDTYYLGSATDGLFAVRRSRFMAPPFSSPVLHQSIYAQAAVGQGKLVVKNLLVSLDAPPRALPVKNDISALLFTTPDEQLYYAQDYVLRKLDLRRNLVRDISPLEHGLVHFSQAADGGYFFGQPHGFARLVNDRVTDFKAFPVRAEIFYARQLRPAYFLVCTDHGLKWYDYTRNRIDKSVLDSMQIRTVYAETEQKLWISTYGKGFYLLQNDRLYRMPLGPRQALKTVHSFVEDGKGFFWLPTNNGLFKVRKGDLTAYAEKRAKDVYFFRFDRSDGLPTNEFNGGCDPSYLWLKDSLLSLPTMKGLVWFYPGKVKPYFPVKGIFADSLMLNNQLTPVNAGGISLDPDFKRLSVHVSSPYFGNFENLGLEYQVAGLDADWRALDKTGQLTINSLPAGDYQLIVRRSGEAFPNGASELVLPIAVKPWFYNTWWFYLLCICASVLIGYLLFQRRLTKLERQAAQLENTISNRTSELKNAVNDLARSEMALLESNRFKDHVITMVLHDMRSPLRFISLISGNLLKNHAQLPPAELDTYLSDLHLGTQNLLGFTEQFFMWIGAQREGFKVSQTVFLLDDLFEEIASLYKELFKVNHNRLHIVCTRQECVSDYQILSVVIRNLIDNANKNTYDGDVTLSCEAVAGRLLISVADTGQGLSEEQIALFMSRDRLAGNRGTGSLLIHAMLDYVGGDISAASAPGKGSTFTISLPDRRRSGTAGQDGSVPEGS</sequence>
<comment type="catalytic activity">
    <reaction evidence="1">
        <text>ATP + protein L-histidine = ADP + protein N-phospho-L-histidine.</text>
        <dbReference type="EC" id="2.7.13.3"/>
    </reaction>
</comment>
<dbReference type="InterPro" id="IPR003594">
    <property type="entry name" value="HATPase_dom"/>
</dbReference>
<accession>A0ABQ2IBY7</accession>
<dbReference type="Gene3D" id="2.130.10.10">
    <property type="entry name" value="YVTN repeat-like/Quinoprotein amine dehydrogenase"/>
    <property type="match status" value="2"/>
</dbReference>
<dbReference type="PROSITE" id="PS50109">
    <property type="entry name" value="HIS_KIN"/>
    <property type="match status" value="1"/>
</dbReference>
<feature type="coiled-coil region" evidence="4">
    <location>
        <begin position="729"/>
        <end position="763"/>
    </location>
</feature>
<dbReference type="Gene3D" id="3.30.565.10">
    <property type="entry name" value="Histidine kinase-like ATPase, C-terminal domain"/>
    <property type="match status" value="1"/>
</dbReference>
<organism evidence="8 9">
    <name type="scientific">Dyadobacter beijingensis</name>
    <dbReference type="NCBI Taxonomy" id="365489"/>
    <lineage>
        <taxon>Bacteria</taxon>
        <taxon>Pseudomonadati</taxon>
        <taxon>Bacteroidota</taxon>
        <taxon>Cytophagia</taxon>
        <taxon>Cytophagales</taxon>
        <taxon>Spirosomataceae</taxon>
        <taxon>Dyadobacter</taxon>
    </lineage>
</organism>
<dbReference type="Pfam" id="PF02518">
    <property type="entry name" value="HATPase_c"/>
    <property type="match status" value="1"/>
</dbReference>
<reference evidence="9" key="1">
    <citation type="journal article" date="2019" name="Int. J. Syst. Evol. Microbiol.">
        <title>The Global Catalogue of Microorganisms (GCM) 10K type strain sequencing project: providing services to taxonomists for standard genome sequencing and annotation.</title>
        <authorList>
            <consortium name="The Broad Institute Genomics Platform"/>
            <consortium name="The Broad Institute Genome Sequencing Center for Infectious Disease"/>
            <person name="Wu L."/>
            <person name="Ma J."/>
        </authorList>
    </citation>
    <scope>NUCLEOTIDE SEQUENCE [LARGE SCALE GENOMIC DNA]</scope>
    <source>
        <strain evidence="9">CGMCC 1.6375</strain>
    </source>
</reference>
<dbReference type="Proteomes" id="UP000632339">
    <property type="component" value="Unassembled WGS sequence"/>
</dbReference>
<feature type="transmembrane region" description="Helical" evidence="6">
    <location>
        <begin position="714"/>
        <end position="732"/>
    </location>
</feature>
<feature type="domain" description="Histidine kinase" evidence="7">
    <location>
        <begin position="784"/>
        <end position="992"/>
    </location>
</feature>
<evidence type="ECO:0000256" key="2">
    <source>
        <dbReference type="ARBA" id="ARBA00012438"/>
    </source>
</evidence>
<evidence type="ECO:0000256" key="4">
    <source>
        <dbReference type="SAM" id="Coils"/>
    </source>
</evidence>
<dbReference type="InterPro" id="IPR036890">
    <property type="entry name" value="HATPase_C_sf"/>
</dbReference>
<dbReference type="InterPro" id="IPR001611">
    <property type="entry name" value="Leu-rich_rpt"/>
</dbReference>
<comment type="caution">
    <text evidence="8">The sequence shown here is derived from an EMBL/GenBank/DDBJ whole genome shotgun (WGS) entry which is preliminary data.</text>
</comment>
<evidence type="ECO:0000259" key="7">
    <source>
        <dbReference type="PROSITE" id="PS50109"/>
    </source>
</evidence>
<evidence type="ECO:0000313" key="9">
    <source>
        <dbReference type="Proteomes" id="UP000632339"/>
    </source>
</evidence>
<evidence type="ECO:0000256" key="3">
    <source>
        <dbReference type="ARBA" id="ARBA00022553"/>
    </source>
</evidence>
<keyword evidence="3" id="KW-0597">Phosphoprotein</keyword>
<dbReference type="EMBL" id="BMLI01000002">
    <property type="protein sequence ID" value="GGN04010.1"/>
    <property type="molecule type" value="Genomic_DNA"/>
</dbReference>
<dbReference type="PANTHER" id="PTHR43547:SF2">
    <property type="entry name" value="HYBRID SIGNAL TRANSDUCTION HISTIDINE KINASE C"/>
    <property type="match status" value="1"/>
</dbReference>
<dbReference type="InterPro" id="IPR015943">
    <property type="entry name" value="WD40/YVTN_repeat-like_dom_sf"/>
</dbReference>
<keyword evidence="6" id="KW-0812">Transmembrane</keyword>
<dbReference type="InterPro" id="IPR005467">
    <property type="entry name" value="His_kinase_dom"/>
</dbReference>
<dbReference type="Gene3D" id="1.10.287.130">
    <property type="match status" value="1"/>
</dbReference>
<protein>
    <recommendedName>
        <fullName evidence="2">histidine kinase</fullName>
        <ecNumber evidence="2">2.7.13.3</ecNumber>
    </recommendedName>
</protein>
<evidence type="ECO:0000256" key="5">
    <source>
        <dbReference type="SAM" id="MobiDB-lite"/>
    </source>
</evidence>
<keyword evidence="9" id="KW-1185">Reference proteome</keyword>
<evidence type="ECO:0000256" key="1">
    <source>
        <dbReference type="ARBA" id="ARBA00000085"/>
    </source>
</evidence>
<keyword evidence="6" id="KW-1133">Transmembrane helix</keyword>
<dbReference type="PRINTS" id="PR00344">
    <property type="entry name" value="BCTRLSENSOR"/>
</dbReference>